<keyword evidence="3" id="KW-1185">Reference proteome</keyword>
<sequence length="370" mass="42529">MTSSMSVAAVNSDRISGLKDEILVRILSFLPTQTCVSTSILSRRWRFLWASVPSIIFEYTDCEDSIYRAMLLQRVENINTLCISGWKSFKWFQFDTWITVAITRNVQNIDLNIEHDGDFIPRCLFNCKTLVDLRLVWCGVIPTVPTACLPRLKNLRLIAVTFEDDDTLNHLLSGCPLLEELELQLIRESRNNLYYLFYPRSVLKFIDWLGLLDARSLQLDLSSYCSGLCIHSIFHQLTHCAFFLYCANDGKFGHFLGNANNLEILTFSEVSEEGKSWIWIEPLHVPKCLLSHLRVVKILKMADETKMFEFVKYLLRHAQVLERIELAYSVPVKSEEKILMQEISSFERASKACEIAFVAAAAKEADSDDE</sequence>
<dbReference type="PANTHER" id="PTHR31900">
    <property type="entry name" value="F-BOX/RNI SUPERFAMILY PROTEIN-RELATED"/>
    <property type="match status" value="1"/>
</dbReference>
<dbReference type="InterPro" id="IPR055411">
    <property type="entry name" value="LRR_FXL15/At3g58940/PEG3-like"/>
</dbReference>
<dbReference type="PROSITE" id="PS50181">
    <property type="entry name" value="FBOX"/>
    <property type="match status" value="1"/>
</dbReference>
<dbReference type="SMART" id="SM00579">
    <property type="entry name" value="FBD"/>
    <property type="match status" value="1"/>
</dbReference>
<evidence type="ECO:0000259" key="1">
    <source>
        <dbReference type="PROSITE" id="PS50181"/>
    </source>
</evidence>
<dbReference type="InterPro" id="IPR001810">
    <property type="entry name" value="F-box_dom"/>
</dbReference>
<gene>
    <name evidence="2" type="ORF">MIMGU_mgv1a024498mg</name>
</gene>
<reference evidence="2 3" key="1">
    <citation type="journal article" date="2013" name="Proc. Natl. Acad. Sci. U.S.A.">
        <title>Fine-scale variation in meiotic recombination in Mimulus inferred from population shotgun sequencing.</title>
        <authorList>
            <person name="Hellsten U."/>
            <person name="Wright K.M."/>
            <person name="Jenkins J."/>
            <person name="Shu S."/>
            <person name="Yuan Y."/>
            <person name="Wessler S.R."/>
            <person name="Schmutz J."/>
            <person name="Willis J.H."/>
            <person name="Rokhsar D.S."/>
        </authorList>
    </citation>
    <scope>NUCLEOTIDE SEQUENCE [LARGE SCALE GENOMIC DNA]</scope>
    <source>
        <strain evidence="3">cv. DUN x IM62</strain>
    </source>
</reference>
<dbReference type="Gene3D" id="3.80.10.10">
    <property type="entry name" value="Ribonuclease Inhibitor"/>
    <property type="match status" value="1"/>
</dbReference>
<dbReference type="InterPro" id="IPR050232">
    <property type="entry name" value="FBL13/AtMIF1-like"/>
</dbReference>
<evidence type="ECO:0000313" key="2">
    <source>
        <dbReference type="EMBL" id="EYU29684.1"/>
    </source>
</evidence>
<dbReference type="Pfam" id="PF24758">
    <property type="entry name" value="LRR_At5g56370"/>
    <property type="match status" value="1"/>
</dbReference>
<dbReference type="InterPro" id="IPR006566">
    <property type="entry name" value="FBD"/>
</dbReference>
<dbReference type="AlphaFoldDB" id="A0A022QQ24"/>
<dbReference type="Pfam" id="PF08387">
    <property type="entry name" value="FBD"/>
    <property type="match status" value="1"/>
</dbReference>
<feature type="domain" description="F-box" evidence="1">
    <location>
        <begin position="12"/>
        <end position="70"/>
    </location>
</feature>
<accession>A0A022QQ24</accession>
<dbReference type="Pfam" id="PF00646">
    <property type="entry name" value="F-box"/>
    <property type="match status" value="1"/>
</dbReference>
<proteinExistence type="predicted"/>
<dbReference type="EMBL" id="KI631172">
    <property type="protein sequence ID" value="EYU29684.1"/>
    <property type="molecule type" value="Genomic_DNA"/>
</dbReference>
<dbReference type="Gene3D" id="1.20.1280.50">
    <property type="match status" value="1"/>
</dbReference>
<protein>
    <recommendedName>
        <fullName evidence="1">F-box domain-containing protein</fullName>
    </recommendedName>
</protein>
<evidence type="ECO:0000313" key="3">
    <source>
        <dbReference type="Proteomes" id="UP000030748"/>
    </source>
</evidence>
<dbReference type="eggNOG" id="ENOG502RRA7">
    <property type="taxonomic scope" value="Eukaryota"/>
</dbReference>
<dbReference type="STRING" id="4155.A0A022QQ24"/>
<dbReference type="Proteomes" id="UP000030748">
    <property type="component" value="Unassembled WGS sequence"/>
</dbReference>
<dbReference type="InterPro" id="IPR053781">
    <property type="entry name" value="F-box_AtFBL13-like"/>
</dbReference>
<dbReference type="PANTHER" id="PTHR31900:SF30">
    <property type="entry name" value="SUPERFAMILY PROTEIN, PUTATIVE-RELATED"/>
    <property type="match status" value="1"/>
</dbReference>
<dbReference type="InterPro" id="IPR036047">
    <property type="entry name" value="F-box-like_dom_sf"/>
</dbReference>
<dbReference type="SUPFAM" id="SSF81383">
    <property type="entry name" value="F-box domain"/>
    <property type="match status" value="1"/>
</dbReference>
<dbReference type="InterPro" id="IPR032675">
    <property type="entry name" value="LRR_dom_sf"/>
</dbReference>
<organism evidence="2 3">
    <name type="scientific">Erythranthe guttata</name>
    <name type="common">Yellow monkey flower</name>
    <name type="synonym">Mimulus guttatus</name>
    <dbReference type="NCBI Taxonomy" id="4155"/>
    <lineage>
        <taxon>Eukaryota</taxon>
        <taxon>Viridiplantae</taxon>
        <taxon>Streptophyta</taxon>
        <taxon>Embryophyta</taxon>
        <taxon>Tracheophyta</taxon>
        <taxon>Spermatophyta</taxon>
        <taxon>Magnoliopsida</taxon>
        <taxon>eudicotyledons</taxon>
        <taxon>Gunneridae</taxon>
        <taxon>Pentapetalae</taxon>
        <taxon>asterids</taxon>
        <taxon>lamiids</taxon>
        <taxon>Lamiales</taxon>
        <taxon>Phrymaceae</taxon>
        <taxon>Erythranthe</taxon>
    </lineage>
</organism>
<name>A0A022QQ24_ERYGU</name>
<dbReference type="SUPFAM" id="SSF52047">
    <property type="entry name" value="RNI-like"/>
    <property type="match status" value="1"/>
</dbReference>
<dbReference type="CDD" id="cd22160">
    <property type="entry name" value="F-box_AtFBL13-like"/>
    <property type="match status" value="1"/>
</dbReference>